<dbReference type="GO" id="GO:0070179">
    <property type="term" value="P:D-serine biosynthetic process"/>
    <property type="evidence" value="ECO:0007669"/>
    <property type="project" value="TreeGrafter"/>
</dbReference>
<dbReference type="AlphaFoldDB" id="A0A4Q1CLG4"/>
<proteinExistence type="inferred from homology"/>
<feature type="domain" description="Tryptophan synthase beta chain-like PALP" evidence="5">
    <location>
        <begin position="16"/>
        <end position="303"/>
    </location>
</feature>
<gene>
    <name evidence="6" type="ORF">ESA94_02170</name>
</gene>
<dbReference type="GO" id="GO:0003941">
    <property type="term" value="F:L-serine ammonia-lyase activity"/>
    <property type="evidence" value="ECO:0007669"/>
    <property type="project" value="TreeGrafter"/>
</dbReference>
<name>A0A4Q1CLG4_9BACT</name>
<evidence type="ECO:0000259" key="5">
    <source>
        <dbReference type="Pfam" id="PF00291"/>
    </source>
</evidence>
<accession>A0A4Q1CLG4</accession>
<dbReference type="SUPFAM" id="SSF53686">
    <property type="entry name" value="Tryptophan synthase beta subunit-like PLP-dependent enzymes"/>
    <property type="match status" value="1"/>
</dbReference>
<dbReference type="GO" id="GO:0018114">
    <property type="term" value="F:threonine racemase activity"/>
    <property type="evidence" value="ECO:0007669"/>
    <property type="project" value="TreeGrafter"/>
</dbReference>
<dbReference type="GO" id="GO:0030170">
    <property type="term" value="F:pyridoxal phosphate binding"/>
    <property type="evidence" value="ECO:0007669"/>
    <property type="project" value="TreeGrafter"/>
</dbReference>
<dbReference type="Pfam" id="PF00291">
    <property type="entry name" value="PALP"/>
    <property type="match status" value="1"/>
</dbReference>
<dbReference type="EMBL" id="SDHW01000001">
    <property type="protein sequence ID" value="RXK61843.1"/>
    <property type="molecule type" value="Genomic_DNA"/>
</dbReference>
<dbReference type="RefSeq" id="WP_129129215.1">
    <property type="nucleotide sequence ID" value="NZ_SDHW01000001.1"/>
</dbReference>
<evidence type="ECO:0000313" key="6">
    <source>
        <dbReference type="EMBL" id="RXK61843.1"/>
    </source>
</evidence>
<evidence type="ECO:0000256" key="4">
    <source>
        <dbReference type="ARBA" id="ARBA00023239"/>
    </source>
</evidence>
<comment type="caution">
    <text evidence="6">The sequence shown here is derived from an EMBL/GenBank/DDBJ whole genome shotgun (WGS) entry which is preliminary data.</text>
</comment>
<evidence type="ECO:0000256" key="3">
    <source>
        <dbReference type="ARBA" id="ARBA00022898"/>
    </source>
</evidence>
<organism evidence="6 7">
    <name type="scientific">Lacibacter luteus</name>
    <dbReference type="NCBI Taxonomy" id="2508719"/>
    <lineage>
        <taxon>Bacteria</taxon>
        <taxon>Pseudomonadati</taxon>
        <taxon>Bacteroidota</taxon>
        <taxon>Chitinophagia</taxon>
        <taxon>Chitinophagales</taxon>
        <taxon>Chitinophagaceae</taxon>
        <taxon>Lacibacter</taxon>
    </lineage>
</organism>
<dbReference type="GO" id="GO:0005524">
    <property type="term" value="F:ATP binding"/>
    <property type="evidence" value="ECO:0007669"/>
    <property type="project" value="TreeGrafter"/>
</dbReference>
<evidence type="ECO:0000256" key="1">
    <source>
        <dbReference type="ARBA" id="ARBA00001933"/>
    </source>
</evidence>
<protein>
    <submittedName>
        <fullName evidence="6">Pyridoxal-phosphate dependent enzyme</fullName>
    </submittedName>
</protein>
<reference evidence="6 7" key="1">
    <citation type="submission" date="2019-01" db="EMBL/GenBank/DDBJ databases">
        <title>Lacibacter sp. strain TTM-7.</title>
        <authorList>
            <person name="Chen W.-M."/>
        </authorList>
    </citation>
    <scope>NUCLEOTIDE SEQUENCE [LARGE SCALE GENOMIC DNA]</scope>
    <source>
        <strain evidence="6 7">TTM-7</strain>
    </source>
</reference>
<dbReference type="InterPro" id="IPR036052">
    <property type="entry name" value="TrpB-like_PALP_sf"/>
</dbReference>
<keyword evidence="7" id="KW-1185">Reference proteome</keyword>
<dbReference type="Gene3D" id="3.40.50.1100">
    <property type="match status" value="2"/>
</dbReference>
<dbReference type="CDD" id="cd01562">
    <property type="entry name" value="Thr-dehyd"/>
    <property type="match status" value="1"/>
</dbReference>
<dbReference type="OrthoDB" id="9811476at2"/>
<comment type="similarity">
    <text evidence="2">Belongs to the serine/threonine dehydratase family.</text>
</comment>
<comment type="cofactor">
    <cofactor evidence="1">
        <name>pyridoxal 5'-phosphate</name>
        <dbReference type="ChEBI" id="CHEBI:597326"/>
    </cofactor>
</comment>
<dbReference type="PANTHER" id="PTHR43050">
    <property type="entry name" value="SERINE / THREONINE RACEMASE FAMILY MEMBER"/>
    <property type="match status" value="1"/>
</dbReference>
<evidence type="ECO:0000313" key="7">
    <source>
        <dbReference type="Proteomes" id="UP000290204"/>
    </source>
</evidence>
<dbReference type="FunFam" id="3.40.50.1100:FF:000005">
    <property type="entry name" value="Threonine dehydratase catabolic"/>
    <property type="match status" value="1"/>
</dbReference>
<keyword evidence="4" id="KW-0456">Lyase</keyword>
<sequence>MTITKEQIEQAHERIKPFIRQTPVLTCSTIDALAGASLFFKCENFQKIGAFKIRGGMNAVLTLPQAKLANGIATHSSGNHAQAIAFAARQTGTKAYIVMPNNSPRVKVNAVKGYGAEITFCEPNQQAREAALQEIVDRTGAEFIHPYNDERVITGQATCAKELLEEIPQLDILIAPVGGGGLLSGTALSTYYFSPHSIVYAGEPEGAADAVLSINSGKIEPAPYINTIADGLLTKLGDKTFPIIHEHVKDVLTVSDEEIIAALCLVYERMKVVVEPSAVVPLAALLKNKELFAGKRVGIIFSGGNVDLSKLSGWFNAA</sequence>
<dbReference type="GO" id="GO:0030378">
    <property type="term" value="F:serine racemase activity"/>
    <property type="evidence" value="ECO:0007669"/>
    <property type="project" value="TreeGrafter"/>
</dbReference>
<dbReference type="GO" id="GO:0000287">
    <property type="term" value="F:magnesium ion binding"/>
    <property type="evidence" value="ECO:0007669"/>
    <property type="project" value="TreeGrafter"/>
</dbReference>
<dbReference type="PANTHER" id="PTHR43050:SF1">
    <property type="entry name" value="SERINE RACEMASE"/>
    <property type="match status" value="1"/>
</dbReference>
<dbReference type="InterPro" id="IPR001926">
    <property type="entry name" value="TrpB-like_PALP"/>
</dbReference>
<evidence type="ECO:0000256" key="2">
    <source>
        <dbReference type="ARBA" id="ARBA00010869"/>
    </source>
</evidence>
<dbReference type="Proteomes" id="UP000290204">
    <property type="component" value="Unassembled WGS sequence"/>
</dbReference>
<keyword evidence="3" id="KW-0663">Pyridoxal phosphate</keyword>